<dbReference type="CDD" id="cd16439">
    <property type="entry name" value="beta_Kdo_transferase_KpsC_2"/>
    <property type="match status" value="1"/>
</dbReference>
<keyword evidence="2" id="KW-1185">Reference proteome</keyword>
<gene>
    <name evidence="1" type="ORF">H1D41_02845</name>
</gene>
<dbReference type="RefSeq" id="WP_228847491.1">
    <property type="nucleotide sequence ID" value="NZ_JADCKQ010000002.1"/>
</dbReference>
<dbReference type="InterPro" id="IPR007833">
    <property type="entry name" value="Capsule_polysaccharide_synth"/>
</dbReference>
<dbReference type="Proteomes" id="UP000640583">
    <property type="component" value="Unassembled WGS sequence"/>
</dbReference>
<dbReference type="GO" id="GO:0015774">
    <property type="term" value="P:polysaccharide transport"/>
    <property type="evidence" value="ECO:0007669"/>
    <property type="project" value="InterPro"/>
</dbReference>
<proteinExistence type="predicted"/>
<dbReference type="AlphaFoldDB" id="A0A8J7ICB9"/>
<organism evidence="1 2">
    <name type="scientific">Halocynthiibacter styelae</name>
    <dbReference type="NCBI Taxonomy" id="2761955"/>
    <lineage>
        <taxon>Bacteria</taxon>
        <taxon>Pseudomonadati</taxon>
        <taxon>Pseudomonadota</taxon>
        <taxon>Alphaproteobacteria</taxon>
        <taxon>Rhodobacterales</taxon>
        <taxon>Paracoccaceae</taxon>
        <taxon>Halocynthiibacter</taxon>
    </lineage>
</organism>
<accession>A0A8J7ICB9</accession>
<comment type="caution">
    <text evidence="1">The sequence shown here is derived from an EMBL/GenBank/DDBJ whole genome shotgun (WGS) entry which is preliminary data.</text>
</comment>
<dbReference type="CDD" id="cd16440">
    <property type="entry name" value="beta_Kdo_transferase_KpsC_1"/>
    <property type="match status" value="1"/>
</dbReference>
<dbReference type="GO" id="GO:0000271">
    <property type="term" value="P:polysaccharide biosynthetic process"/>
    <property type="evidence" value="ECO:0007669"/>
    <property type="project" value="InterPro"/>
</dbReference>
<dbReference type="EMBL" id="JADCKQ010000002">
    <property type="protein sequence ID" value="MBI1492569.1"/>
    <property type="molecule type" value="Genomic_DNA"/>
</dbReference>
<name>A0A8J7ICB9_9RHOB</name>
<sequence>MPEARYAAKDTNAGSEEARRLYVYNGGFLTQGRIRRILSLAGYDIKIGTPGAGDLVGVWGKSPTSPRGEKVAQHFDSPVLRVEDAFLRSVLPGRSGSEPIGLLLDEKGVHFDSSAPSDLEEILKHHPLDDAAILNRARGAMERIRKAHLSKYNNFDPAAPLPDPGYVLVLDQTRGDASVTYSGADSNSFKEMLTTARLEHPNTPILIKSHPETGAGYREGYFGPQDENDQVRLFTDPVSPHALLEGANAVYTVSSTLGFEAIFTGHKPRVFGQPCYAGWGLTDDEHPLDRRQRELTRAQLFAAVMILYPTWYDPANDRLCELEDAIGALEAEVRQWREDQQGYTAMAMRSWKRGHLQKFFGAQKAVRFDDRPRRATTMARQQDRKLMIWAGYAKEEIRNIAGDTSLIRVEDGFLRSRGLGADLIPPLSLVADDLGIYYDPTRECRLETLIHARPRLSDAETTRIERLIHKITDGGLSKYNLSKETALPDIPEGRKLVLVPGQVEDDASIRLGTTDVTTNRALLEATRALYPDAVILYKPHPDCEAGLRKGGISAEEALTWVDHVMEDADAMALLDHVDVVSTMTSLMGFEALLRGRKVTCFGAPFYAGWGLTKDMSDTPARRDCYPTLPALAHAALIDYPRYFDPKSGRPVPAEVVVERLVSGDIPAPSRHNRMVAKLQGWFAGYSWIWRR</sequence>
<protein>
    <submittedName>
        <fullName evidence="1">Capsular polysaccharide biosynthesis protein</fullName>
    </submittedName>
</protein>
<reference evidence="1" key="1">
    <citation type="submission" date="2020-10" db="EMBL/GenBank/DDBJ databases">
        <title>Paenihalocynthiibacter styelae gen. nov., sp. nov., isolated from stalked sea squirt Styela clava.</title>
        <authorList>
            <person name="Kim Y.-O."/>
            <person name="Yoon J.-H."/>
        </authorList>
    </citation>
    <scope>NUCLEOTIDE SEQUENCE</scope>
    <source>
        <strain evidence="1">MYP1-1</strain>
    </source>
</reference>
<dbReference type="Pfam" id="PF05159">
    <property type="entry name" value="Capsule_synth"/>
    <property type="match status" value="4"/>
</dbReference>
<evidence type="ECO:0000313" key="1">
    <source>
        <dbReference type="EMBL" id="MBI1492569.1"/>
    </source>
</evidence>
<evidence type="ECO:0000313" key="2">
    <source>
        <dbReference type="Proteomes" id="UP000640583"/>
    </source>
</evidence>